<evidence type="ECO:0000313" key="2">
    <source>
        <dbReference type="Ensembl" id="ENSCRFP00000021401.1"/>
    </source>
</evidence>
<evidence type="ECO:0000313" key="3">
    <source>
        <dbReference type="Proteomes" id="UP000694396"/>
    </source>
</evidence>
<dbReference type="InterPro" id="IPR026983">
    <property type="entry name" value="DHC"/>
</dbReference>
<dbReference type="Ensembl" id="ENSCRFT00000022118.1">
    <property type="protein sequence ID" value="ENSCRFP00000021401.1"/>
    <property type="gene ID" value="ENSCRFG00000015842.1"/>
</dbReference>
<dbReference type="PANTHER" id="PTHR22878">
    <property type="entry name" value="DYNEIN HEAVY CHAIN 6, AXONEMAL-LIKE-RELATED"/>
    <property type="match status" value="1"/>
</dbReference>
<proteinExistence type="predicted"/>
<keyword evidence="3" id="KW-1185">Reference proteome</keyword>
<dbReference type="Proteomes" id="UP000694396">
    <property type="component" value="Unplaced"/>
</dbReference>
<feature type="domain" description="Dynein heavy chain linker" evidence="1">
    <location>
        <begin position="501"/>
        <end position="597"/>
    </location>
</feature>
<sequence>ALKEIKKFQNQEILNKNIILNPVVPIQQQWLRSMLTMVPQSLMEGKDRELLTEDLLKEIVRDYEKSMQRCVSLVKPDIEELAKLEEEAPLPLLPLGLDFSSTWHNSYITAKNQIISTLHILHPTMKTLLDFGYTAFFNFLVVDFSSSRLKGPADCKSFKTDASLSCSKAEDEIMSTWHQRVIGLFTQSEALDGVKLDQLESFYNCVAVLLSNQLKELLQRTTEVFVKLFDPEDRSRLPLFKMDLTFDENRMEFYPSLQDLEEAILFAVDCIGQTLQNVPTIHAWLTGGTATLDAELPAHTVQWAKSTLKKSIRDNLEGPNEHFKGYVKSYGWLVDGTAEERINRFVAEQPSFDEYTTFIDEFFTLKKEIMGLPEVIYFPMICLNCEDLKQGLANCANNFAKMLMEKIFTDYREENERICSEFEAIKECALKVPESTEEMVEIIDYMKRVKTKVIQDLVRRILWNLSLTLQKTIQDTDETVAALNKEETLLGWKPSEFPLFNNLKAEIEPYQKLFNLILKWQRTEKRWMDGTFLELNGESMEAEIDEFYREMYKLLRLFQQKQKKGPADKKKVRHKGVRGNPTLTMCSSVLDEIKEFKVRKCEGC</sequence>
<reference evidence="2" key="2">
    <citation type="submission" date="2025-09" db="UniProtKB">
        <authorList>
            <consortium name="Ensembl"/>
        </authorList>
    </citation>
    <scope>IDENTIFICATION</scope>
</reference>
<dbReference type="GO" id="GO:0051959">
    <property type="term" value="F:dynein light intermediate chain binding"/>
    <property type="evidence" value="ECO:0007669"/>
    <property type="project" value="InterPro"/>
</dbReference>
<dbReference type="Pfam" id="PF08393">
    <property type="entry name" value="DHC_N2"/>
    <property type="match status" value="1"/>
</dbReference>
<dbReference type="InterPro" id="IPR013602">
    <property type="entry name" value="Dynein_heavy_linker"/>
</dbReference>
<name>A0A8C3RH27_9PASS</name>
<protein>
    <recommendedName>
        <fullName evidence="1">Dynein heavy chain linker domain-containing protein</fullName>
    </recommendedName>
</protein>
<dbReference type="AlphaFoldDB" id="A0A8C3RH27"/>
<accession>A0A8C3RH27</accession>
<dbReference type="GO" id="GO:0045505">
    <property type="term" value="F:dynein intermediate chain binding"/>
    <property type="evidence" value="ECO:0007669"/>
    <property type="project" value="InterPro"/>
</dbReference>
<dbReference type="PANTHER" id="PTHR22878:SF70">
    <property type="entry name" value="DYNEIN HEAVY CHAIN 2, AXONEMAL"/>
    <property type="match status" value="1"/>
</dbReference>
<organism evidence="2 3">
    <name type="scientific">Cyanoderma ruficeps</name>
    <name type="common">rufous-capped babbler</name>
    <dbReference type="NCBI Taxonomy" id="181631"/>
    <lineage>
        <taxon>Eukaryota</taxon>
        <taxon>Metazoa</taxon>
        <taxon>Chordata</taxon>
        <taxon>Craniata</taxon>
        <taxon>Vertebrata</taxon>
        <taxon>Euteleostomi</taxon>
        <taxon>Archelosauria</taxon>
        <taxon>Archosauria</taxon>
        <taxon>Dinosauria</taxon>
        <taxon>Saurischia</taxon>
        <taxon>Theropoda</taxon>
        <taxon>Coelurosauria</taxon>
        <taxon>Aves</taxon>
        <taxon>Neognathae</taxon>
        <taxon>Neoaves</taxon>
        <taxon>Telluraves</taxon>
        <taxon>Australaves</taxon>
        <taxon>Passeriformes</taxon>
        <taxon>Sylvioidea</taxon>
        <taxon>Timaliidae</taxon>
        <taxon>Cyanoderma</taxon>
    </lineage>
</organism>
<reference evidence="2" key="1">
    <citation type="submission" date="2025-08" db="UniProtKB">
        <authorList>
            <consortium name="Ensembl"/>
        </authorList>
    </citation>
    <scope>IDENTIFICATION</scope>
</reference>
<dbReference type="GO" id="GO:0007018">
    <property type="term" value="P:microtubule-based movement"/>
    <property type="evidence" value="ECO:0007669"/>
    <property type="project" value="InterPro"/>
</dbReference>
<dbReference type="GO" id="GO:0030286">
    <property type="term" value="C:dynein complex"/>
    <property type="evidence" value="ECO:0007669"/>
    <property type="project" value="InterPro"/>
</dbReference>
<evidence type="ECO:0000259" key="1">
    <source>
        <dbReference type="Pfam" id="PF08393"/>
    </source>
</evidence>